<organism evidence="3 4">
    <name type="scientific">Pseudosulfitobacter pseudonitzschiae</name>
    <dbReference type="NCBI Taxonomy" id="1402135"/>
    <lineage>
        <taxon>Bacteria</taxon>
        <taxon>Pseudomonadati</taxon>
        <taxon>Pseudomonadota</taxon>
        <taxon>Alphaproteobacteria</taxon>
        <taxon>Rhodobacterales</taxon>
        <taxon>Roseobacteraceae</taxon>
        <taxon>Pseudosulfitobacter</taxon>
    </lineage>
</organism>
<evidence type="ECO:0000313" key="4">
    <source>
        <dbReference type="Proteomes" id="UP000027746"/>
    </source>
</evidence>
<evidence type="ECO:0000256" key="1">
    <source>
        <dbReference type="ARBA" id="ARBA00022596"/>
    </source>
</evidence>
<dbReference type="Pfam" id="PF01969">
    <property type="entry name" value="Ni_insertion"/>
    <property type="match status" value="1"/>
</dbReference>
<reference evidence="3 4" key="1">
    <citation type="submission" date="2014-01" db="EMBL/GenBank/DDBJ databases">
        <title>Sulfitobacter sp. H3 (MCCC 1A00686) Genome Sequencing.</title>
        <authorList>
            <person name="Lai Q."/>
            <person name="Hong Z."/>
        </authorList>
    </citation>
    <scope>NUCLEOTIDE SEQUENCE [LARGE SCALE GENOMIC DNA]</scope>
    <source>
        <strain evidence="3 4">H3</strain>
    </source>
</reference>
<feature type="region of interest" description="Disordered" evidence="2">
    <location>
        <begin position="352"/>
        <end position="398"/>
    </location>
</feature>
<sequence length="398" mass="41588">MAGRTLMGLHLHLDPVGGAAGDMFIAAMLHARPDLTDRVLADVAAVLPAEVGHPALTEHVASGIMSRQFRLVLADGGTAARHGTDTTYKAMRALLETAPLSDGTADAACAILHRIAEAEAKVHNIPIDRVHFHEIADWDALMDVTAAGSICAALDGATYSLAPLPLGGGLVDTAHGKLPVPAPATALILQGYDWHDDGIAGERVTPTGAAILAHVTGGSHGTRPPGRLSGVGSGAGTRVMQGLPNILRVTMFDTATSGMMQDQLVQLSCDIDDMTGEELGAATDTLRATAGVVDVLLLTAMGKKSRPVVRIDLLVQPDAAEAVAARMFDVTSTLGLRRSVVDRLILPRSIETTPDGTRRKRTRRPAGHDTLKVESDDLDASPTLAARRTAARKGETEG</sequence>
<dbReference type="Gene3D" id="3.30.70.1380">
    <property type="entry name" value="Transcriptional regulatory protein pf0864 domain like"/>
    <property type="match status" value="1"/>
</dbReference>
<keyword evidence="4" id="KW-1185">Reference proteome</keyword>
<dbReference type="PANTHER" id="PTHR36566">
    <property type="entry name" value="NICKEL INSERTION PROTEIN-RELATED"/>
    <property type="match status" value="1"/>
</dbReference>
<protein>
    <recommendedName>
        <fullName evidence="5">LarC family nickel insertion protein</fullName>
    </recommendedName>
</protein>
<feature type="compositionally biased region" description="Basic and acidic residues" evidence="2">
    <location>
        <begin position="366"/>
        <end position="375"/>
    </location>
</feature>
<dbReference type="PANTHER" id="PTHR36566:SF1">
    <property type="entry name" value="PYRIDINIUM-3,5-BISTHIOCARBOXYLIC ACID MONONUCLEOTIDE NICKEL INSERTION PROTEIN"/>
    <property type="match status" value="1"/>
</dbReference>
<evidence type="ECO:0008006" key="5">
    <source>
        <dbReference type="Google" id="ProtNLM"/>
    </source>
</evidence>
<evidence type="ECO:0000256" key="2">
    <source>
        <dbReference type="SAM" id="MobiDB-lite"/>
    </source>
</evidence>
<evidence type="ECO:0000313" key="3">
    <source>
        <dbReference type="EMBL" id="KEJ94295.1"/>
    </source>
</evidence>
<name>A0A073IXE1_9RHOB</name>
<gene>
    <name evidence="3" type="ORF">SUH3_07210</name>
</gene>
<keyword evidence="1" id="KW-0533">Nickel</keyword>
<dbReference type="EMBL" id="JAMD01000015">
    <property type="protein sequence ID" value="KEJ94295.1"/>
    <property type="molecule type" value="Genomic_DNA"/>
</dbReference>
<dbReference type="AlphaFoldDB" id="A0A073IXE1"/>
<comment type="caution">
    <text evidence="3">The sequence shown here is derived from an EMBL/GenBank/DDBJ whole genome shotgun (WGS) entry which is preliminary data.</text>
</comment>
<accession>A0A073IXE1</accession>
<proteinExistence type="predicted"/>
<dbReference type="Proteomes" id="UP000027746">
    <property type="component" value="Unassembled WGS sequence"/>
</dbReference>
<dbReference type="InterPro" id="IPR002822">
    <property type="entry name" value="Ni_insertion"/>
</dbReference>